<dbReference type="InterPro" id="IPR016624">
    <property type="entry name" value="UCP014753"/>
</dbReference>
<evidence type="ECO:0000313" key="5">
    <source>
        <dbReference type="EMBL" id="KAB6663986.1"/>
    </source>
</evidence>
<organism evidence="2 9">
    <name type="scientific">Phocaeicola vulgatus</name>
    <name type="common">Bacteroides vulgatus</name>
    <dbReference type="NCBI Taxonomy" id="821"/>
    <lineage>
        <taxon>Bacteria</taxon>
        <taxon>Pseudomonadati</taxon>
        <taxon>Bacteroidota</taxon>
        <taxon>Bacteroidia</taxon>
        <taxon>Bacteroidales</taxon>
        <taxon>Bacteroidaceae</taxon>
        <taxon>Phocaeicola</taxon>
    </lineage>
</organism>
<dbReference type="EMBL" id="QRKA01000008">
    <property type="protein sequence ID" value="RHH81166.1"/>
    <property type="molecule type" value="Genomic_DNA"/>
</dbReference>
<dbReference type="RefSeq" id="WP_011965329.1">
    <property type="nucleotide sequence ID" value="NZ_CAXSLB010000005.1"/>
</dbReference>
<dbReference type="Proteomes" id="UP000462922">
    <property type="component" value="Unassembled WGS sequence"/>
</dbReference>
<dbReference type="Proteomes" id="UP000470777">
    <property type="component" value="Unassembled WGS sequence"/>
</dbReference>
<dbReference type="Proteomes" id="UP000462885">
    <property type="component" value="Unassembled WGS sequence"/>
</dbReference>
<proteinExistence type="predicted"/>
<gene>
    <name evidence="8" type="ORF">DW193_07075</name>
    <name evidence="2" type="ORF">ERS852457_01414</name>
    <name evidence="3" type="ORF">F9Z94_10950</name>
    <name evidence="7" type="ORF">GAY17_05520</name>
    <name evidence="4" type="ORF">GAY76_06405</name>
    <name evidence="5" type="ORF">GAZ76_00560</name>
    <name evidence="6" type="ORF">GAZ92_02085</name>
</gene>
<evidence type="ECO:0000313" key="12">
    <source>
        <dbReference type="Proteomes" id="UP000462885"/>
    </source>
</evidence>
<evidence type="ECO:0000313" key="14">
    <source>
        <dbReference type="Proteomes" id="UP000470777"/>
    </source>
</evidence>
<dbReference type="PIRSF" id="PIRSF014753">
    <property type="entry name" value="UCP014753"/>
    <property type="match status" value="1"/>
</dbReference>
<dbReference type="AlphaFoldDB" id="A0A174CPU4"/>
<evidence type="ECO:0000313" key="3">
    <source>
        <dbReference type="EMBL" id="KAB5437258.1"/>
    </source>
</evidence>
<dbReference type="EMBL" id="WCZY01000002">
    <property type="protein sequence ID" value="KAB6696409.1"/>
    <property type="molecule type" value="Genomic_DNA"/>
</dbReference>
<reference evidence="3 12" key="4">
    <citation type="submission" date="2019-10" db="EMBL/GenBank/DDBJ databases">
        <title>Genome Sequence and Assembly of iSURF_14.</title>
        <authorList>
            <person name="Wucher B.R."/>
            <person name="Ruoff K.L."/>
            <person name="Price C.E."/>
            <person name="Valls R.R."/>
            <person name="O'Toole G.A."/>
        </authorList>
    </citation>
    <scope>NUCLEOTIDE SEQUENCE [LARGE SCALE GENOMIC DNA]</scope>
    <source>
        <strain evidence="3 12">ANK132K_3B</strain>
    </source>
</reference>
<accession>A0A174CPU4</accession>
<dbReference type="Proteomes" id="UP000283713">
    <property type="component" value="Unassembled WGS sequence"/>
</dbReference>
<dbReference type="InterPro" id="IPR049349">
    <property type="entry name" value="DUF2264_N"/>
</dbReference>
<dbReference type="Proteomes" id="UP000470952">
    <property type="component" value="Unassembled WGS sequence"/>
</dbReference>
<reference evidence="2 9" key="1">
    <citation type="submission" date="2015-09" db="EMBL/GenBank/DDBJ databases">
        <authorList>
            <consortium name="Pathogen Informatics"/>
        </authorList>
    </citation>
    <scope>NUCLEOTIDE SEQUENCE [LARGE SCALE GENOMIC DNA]</scope>
    <source>
        <strain evidence="2 9">2789STDY5834842</strain>
    </source>
</reference>
<evidence type="ECO:0000313" key="15">
    <source>
        <dbReference type="Proteomes" id="UP000470952"/>
    </source>
</evidence>
<dbReference type="OMA" id="WALASYK"/>
<dbReference type="EMBL" id="WDAG01000001">
    <property type="protein sequence ID" value="KAB6663986.1"/>
    <property type="molecule type" value="Genomic_DNA"/>
</dbReference>
<dbReference type="EMBL" id="WCIF01000011">
    <property type="protein sequence ID" value="KAB5437258.1"/>
    <property type="molecule type" value="Genomic_DNA"/>
</dbReference>
<name>A0A174CPU4_PHOVU</name>
<keyword evidence="2" id="KW-0378">Hydrolase</keyword>
<dbReference type="GeneID" id="5302750"/>
<dbReference type="Pfam" id="PF10022">
    <property type="entry name" value="DUF2264"/>
    <property type="match status" value="1"/>
</dbReference>
<dbReference type="PANTHER" id="PTHR35339">
    <property type="entry name" value="LINALOOL DEHYDRATASE_ISOMERASE DOMAIN-CONTAINING PROTEIN"/>
    <property type="match status" value="1"/>
</dbReference>
<dbReference type="Proteomes" id="UP000437380">
    <property type="component" value="Unassembled WGS sequence"/>
</dbReference>
<evidence type="ECO:0000313" key="4">
    <source>
        <dbReference type="EMBL" id="KAB6575061.1"/>
    </source>
</evidence>
<feature type="domain" description="DUF2264" evidence="1">
    <location>
        <begin position="31"/>
        <end position="394"/>
    </location>
</feature>
<evidence type="ECO:0000313" key="6">
    <source>
        <dbReference type="EMBL" id="KAB6696409.1"/>
    </source>
</evidence>
<dbReference type="GO" id="GO:0016787">
    <property type="term" value="F:hydrolase activity"/>
    <property type="evidence" value="ECO:0007669"/>
    <property type="project" value="UniProtKB-KW"/>
</dbReference>
<dbReference type="Proteomes" id="UP000095333">
    <property type="component" value="Unassembled WGS sequence"/>
</dbReference>
<reference evidence="11 13" key="3">
    <citation type="journal article" date="2019" name="Nat. Med.">
        <title>A library of human gut bacterial isolates paired with longitudinal multiomics data enables mechanistic microbiome research.</title>
        <authorList>
            <person name="Poyet M."/>
            <person name="Groussin M."/>
            <person name="Gibbons S.M."/>
            <person name="Avila-Pacheco J."/>
            <person name="Jiang X."/>
            <person name="Kearney S.M."/>
            <person name="Perrotta A.R."/>
            <person name="Berdy B."/>
            <person name="Zhao S."/>
            <person name="Lieberman T.D."/>
            <person name="Swanson P.K."/>
            <person name="Smith M."/>
            <person name="Roesemann S."/>
            <person name="Alexander J.E."/>
            <person name="Rich S.A."/>
            <person name="Livny J."/>
            <person name="Vlamakis H."/>
            <person name="Clish C."/>
            <person name="Bullock K."/>
            <person name="Deik A."/>
            <person name="Scott J."/>
            <person name="Pierce K.A."/>
            <person name="Xavier R.J."/>
            <person name="Alm E.J."/>
        </authorList>
    </citation>
    <scope>NUCLEOTIDE SEQUENCE [LARGE SCALE GENOMIC DNA]</scope>
    <source>
        <strain evidence="4 13">BIOML-A110</strain>
        <strain evidence="7 11">BIOML-A82</strain>
        <strain evidence="6 14">BIOML-A85</strain>
        <strain evidence="5 15">BIOML-A93</strain>
    </source>
</reference>
<protein>
    <submittedName>
        <fullName evidence="3">DUF2264 domain-containing protein</fullName>
    </submittedName>
    <submittedName>
        <fullName evidence="2">Glycoside hydrolase family protein</fullName>
    </submittedName>
</protein>
<dbReference type="EMBL" id="WCZV01000005">
    <property type="protein sequence ID" value="KAB6701813.1"/>
    <property type="molecule type" value="Genomic_DNA"/>
</dbReference>
<evidence type="ECO:0000313" key="13">
    <source>
        <dbReference type="Proteomes" id="UP000462922"/>
    </source>
</evidence>
<evidence type="ECO:0000259" key="1">
    <source>
        <dbReference type="Pfam" id="PF10022"/>
    </source>
</evidence>
<reference evidence="8 10" key="2">
    <citation type="submission" date="2018-08" db="EMBL/GenBank/DDBJ databases">
        <title>A genome reference for cultivated species of the human gut microbiota.</title>
        <authorList>
            <person name="Zou Y."/>
            <person name="Xue W."/>
            <person name="Luo G."/>
        </authorList>
    </citation>
    <scope>NUCLEOTIDE SEQUENCE [LARGE SCALE GENOMIC DNA]</scope>
    <source>
        <strain evidence="8 10">AM16-6</strain>
    </source>
</reference>
<evidence type="ECO:0000313" key="2">
    <source>
        <dbReference type="EMBL" id="CUO13838.1"/>
    </source>
</evidence>
<dbReference type="PANTHER" id="PTHR35339:SF3">
    <property type="entry name" value="DUF2264 DOMAIN-CONTAINING PROTEIN"/>
    <property type="match status" value="1"/>
</dbReference>
<evidence type="ECO:0000313" key="9">
    <source>
        <dbReference type="Proteomes" id="UP000095333"/>
    </source>
</evidence>
<evidence type="ECO:0000313" key="10">
    <source>
        <dbReference type="Proteomes" id="UP000283713"/>
    </source>
</evidence>
<evidence type="ECO:0000313" key="8">
    <source>
        <dbReference type="EMBL" id="RHH81166.1"/>
    </source>
</evidence>
<dbReference type="EMBL" id="CYZI01000005">
    <property type="protein sequence ID" value="CUO13838.1"/>
    <property type="molecule type" value="Genomic_DNA"/>
</dbReference>
<evidence type="ECO:0000313" key="7">
    <source>
        <dbReference type="EMBL" id="KAB6701813.1"/>
    </source>
</evidence>
<dbReference type="EMBL" id="WDAX01000011">
    <property type="protein sequence ID" value="KAB6575061.1"/>
    <property type="molecule type" value="Genomic_DNA"/>
</dbReference>
<sequence length="420" mass="48384">MNKFILIGCTILFLFFSADLCAKHKTKKMADREIWCDVMYRMAAPVLSNISEGKLQKNMQLELSPTWDGRDRRVSYMECFGRLMAGLAPWLSLPDDDTAEGIQRKQLRTWALQGYKNAVDPLSPDYLLWSENFQTLVDAAYIAESFIRGYNSLWMPLDEVTKERYINQFVALRRINPLYTNWLLFSSTIETFLHKVGAKADYYRIDSALRKISEWYIGDGWYSDGPSFAFDYYNSFVIHPMFFECVEVLTDGGKKKREWAGTTFAHVTKRIQRYSIILEHLISPEGAFPVFGRSITYRTGVLQPLALIVWKGLLPEELSNGQVRTAMTAVIKRMFADGQNFNEKGFLTLGFNGKQPHTANVYTNNGSLYLASLAFLPLGLSADHPFWTSPSESWTSKKAWEGEEFPKDHTYYEKHSMNYQ</sequence>
<evidence type="ECO:0000313" key="11">
    <source>
        <dbReference type="Proteomes" id="UP000437380"/>
    </source>
</evidence>